<evidence type="ECO:0000313" key="2">
    <source>
        <dbReference type="EMBL" id="KAF4758959.1"/>
    </source>
</evidence>
<proteinExistence type="predicted"/>
<dbReference type="EMBL" id="JABANO010000776">
    <property type="protein sequence ID" value="KAF4758959.1"/>
    <property type="molecule type" value="Genomic_DNA"/>
</dbReference>
<sequence length="186" mass="20554">APDSGKASTPVSPDGGTAGSPFDNTASEKDVQALCRGDAKQYRSSRRRTESARAARLKAPTLGESRWVRHHGGEGGPSRPEQRKSHMWSVDDGTGDLAIPDTINPKRRPSLIAPGKDPVAEVKEDILEWTYCHLDAVDVDARRKAFRQLQALWHPDKFDDDPSKAAVTVVFQYLQSLKQMFTSDKE</sequence>
<comment type="caution">
    <text evidence="2">The sequence shown here is derived from an EMBL/GenBank/DDBJ whole genome shotgun (WGS) entry which is preliminary data.</text>
</comment>
<evidence type="ECO:0000256" key="1">
    <source>
        <dbReference type="SAM" id="MobiDB-lite"/>
    </source>
</evidence>
<feature type="region of interest" description="Disordered" evidence="1">
    <location>
        <begin position="1"/>
        <end position="115"/>
    </location>
</feature>
<evidence type="ECO:0000313" key="3">
    <source>
        <dbReference type="Proteomes" id="UP000553632"/>
    </source>
</evidence>
<feature type="non-terminal residue" evidence="2">
    <location>
        <position position="186"/>
    </location>
</feature>
<dbReference type="AlphaFoldDB" id="A0A7J6UNS4"/>
<dbReference type="InterPro" id="IPR036869">
    <property type="entry name" value="J_dom_sf"/>
</dbReference>
<feature type="compositionally biased region" description="Basic and acidic residues" evidence="1">
    <location>
        <begin position="26"/>
        <end position="53"/>
    </location>
</feature>
<protein>
    <recommendedName>
        <fullName evidence="4">J domain-containing protein</fullName>
    </recommendedName>
</protein>
<dbReference type="Proteomes" id="UP000553632">
    <property type="component" value="Unassembled WGS sequence"/>
</dbReference>
<gene>
    <name evidence="2" type="ORF">FOZ63_033439</name>
</gene>
<organism evidence="2 3">
    <name type="scientific">Perkinsus olseni</name>
    <name type="common">Perkinsus atlanticus</name>
    <dbReference type="NCBI Taxonomy" id="32597"/>
    <lineage>
        <taxon>Eukaryota</taxon>
        <taxon>Sar</taxon>
        <taxon>Alveolata</taxon>
        <taxon>Perkinsozoa</taxon>
        <taxon>Perkinsea</taxon>
        <taxon>Perkinsida</taxon>
        <taxon>Perkinsidae</taxon>
        <taxon>Perkinsus</taxon>
    </lineage>
</organism>
<name>A0A7J6UNS4_PEROL</name>
<feature type="compositionally biased region" description="Polar residues" evidence="1">
    <location>
        <begin position="1"/>
        <end position="11"/>
    </location>
</feature>
<evidence type="ECO:0008006" key="4">
    <source>
        <dbReference type="Google" id="ProtNLM"/>
    </source>
</evidence>
<accession>A0A7J6UNS4</accession>
<reference evidence="2 3" key="1">
    <citation type="submission" date="2020-04" db="EMBL/GenBank/DDBJ databases">
        <title>Perkinsus olseni comparative genomics.</title>
        <authorList>
            <person name="Bogema D.R."/>
        </authorList>
    </citation>
    <scope>NUCLEOTIDE SEQUENCE [LARGE SCALE GENOMIC DNA]</scope>
    <source>
        <strain evidence="2 3">ATCC PRA-207</strain>
    </source>
</reference>
<dbReference type="Gene3D" id="1.10.287.110">
    <property type="entry name" value="DnaJ domain"/>
    <property type="match status" value="1"/>
</dbReference>
<dbReference type="SUPFAM" id="SSF46565">
    <property type="entry name" value="Chaperone J-domain"/>
    <property type="match status" value="1"/>
</dbReference>
<keyword evidence="3" id="KW-1185">Reference proteome</keyword>